<evidence type="ECO:0000313" key="3">
    <source>
        <dbReference type="Proteomes" id="UP000887013"/>
    </source>
</evidence>
<reference evidence="2" key="1">
    <citation type="submission" date="2020-08" db="EMBL/GenBank/DDBJ databases">
        <title>Multicomponent nature underlies the extraordinary mechanical properties of spider dragline silk.</title>
        <authorList>
            <person name="Kono N."/>
            <person name="Nakamura H."/>
            <person name="Mori M."/>
            <person name="Yoshida Y."/>
            <person name="Ohtoshi R."/>
            <person name="Malay A.D."/>
            <person name="Moran D.A.P."/>
            <person name="Tomita M."/>
            <person name="Numata K."/>
            <person name="Arakawa K."/>
        </authorList>
    </citation>
    <scope>NUCLEOTIDE SEQUENCE</scope>
</reference>
<evidence type="ECO:0000256" key="1">
    <source>
        <dbReference type="SAM" id="MobiDB-lite"/>
    </source>
</evidence>
<feature type="compositionally biased region" description="Basic residues" evidence="1">
    <location>
        <begin position="10"/>
        <end position="19"/>
    </location>
</feature>
<gene>
    <name evidence="2" type="ORF">NPIL_421851</name>
</gene>
<accession>A0A8X6IG63</accession>
<keyword evidence="3" id="KW-1185">Reference proteome</keyword>
<name>A0A8X6IG63_NEPPI</name>
<dbReference type="AlphaFoldDB" id="A0A8X6IG63"/>
<feature type="region of interest" description="Disordered" evidence="1">
    <location>
        <begin position="1"/>
        <end position="23"/>
    </location>
</feature>
<sequence length="80" mass="9087">MHRSCPERRRAARSTKRAAGKAIHCVPRAKERSTKRPEPLVLLYCSRPDGGRALRHQRCSRVINGWMGKCCVMPCVASQR</sequence>
<dbReference type="EMBL" id="BMAW01090222">
    <property type="protein sequence ID" value="GFS43683.1"/>
    <property type="molecule type" value="Genomic_DNA"/>
</dbReference>
<comment type="caution">
    <text evidence="2">The sequence shown here is derived from an EMBL/GenBank/DDBJ whole genome shotgun (WGS) entry which is preliminary data.</text>
</comment>
<organism evidence="2 3">
    <name type="scientific">Nephila pilipes</name>
    <name type="common">Giant wood spider</name>
    <name type="synonym">Nephila maculata</name>
    <dbReference type="NCBI Taxonomy" id="299642"/>
    <lineage>
        <taxon>Eukaryota</taxon>
        <taxon>Metazoa</taxon>
        <taxon>Ecdysozoa</taxon>
        <taxon>Arthropoda</taxon>
        <taxon>Chelicerata</taxon>
        <taxon>Arachnida</taxon>
        <taxon>Araneae</taxon>
        <taxon>Araneomorphae</taxon>
        <taxon>Entelegynae</taxon>
        <taxon>Araneoidea</taxon>
        <taxon>Nephilidae</taxon>
        <taxon>Nephila</taxon>
    </lineage>
</organism>
<dbReference type="Proteomes" id="UP000887013">
    <property type="component" value="Unassembled WGS sequence"/>
</dbReference>
<protein>
    <submittedName>
        <fullName evidence="2">Uncharacterized protein</fullName>
    </submittedName>
</protein>
<evidence type="ECO:0000313" key="2">
    <source>
        <dbReference type="EMBL" id="GFS43683.1"/>
    </source>
</evidence>
<proteinExistence type="predicted"/>